<evidence type="ECO:0000313" key="3">
    <source>
        <dbReference type="Proteomes" id="UP001266357"/>
    </source>
</evidence>
<name>A0ABU2ZYU0_9GAMM</name>
<sequence>MSPPIFKQSFEMVKVTFSLFAFFIVCIISYPFFVDYVYPLSRDAYFGCCTLVFSLYYIASSLFKSHEKVVPFREAIQTENRLNKDTYKVMFQLIGQQAGIIWFISIFFTYSFFALLDTHISIQDAAIFFFLSLILFAPFTLLSIKLIKTIPPRYKLMLGFTVLVNFLGYFASLELLEFWLGVSLTLQVTNVVIDPLIMLCTVAIFYIGFILGFSSIWHFIDRLFNRNVDVMHIMATSQRNANLVKGQHYLLLMFANSTFLINFFFIPLYFYSLYTFNTQSTLLFIIVALNLPFLIKIAKYLEHLTIEYFFILFKSVLSTIAISITFSHALYLVIYLLLNQMSVWVTASDSTTTISLLPGFLLYFVNNTLSLSFILSYVEGVFYGVLCLIIIVWLYAIFIRKERYRLFWFAFTVFIFGLTVYYDNKVTPEKVTEIAPWILPPEIFIFTAFPFLILFIINSVVGPYRISRKCDTCQFKAPKFATYCPCCGSYLIISKPMKHRILAAYNNVETSIKASNNESEISKATYKQLGIIKAISFLGLTKQINKIEIARLAKQRKNNEK</sequence>
<organism evidence="2 3">
    <name type="scientific">Thalassotalea castellviae</name>
    <dbReference type="NCBI Taxonomy" id="3075612"/>
    <lineage>
        <taxon>Bacteria</taxon>
        <taxon>Pseudomonadati</taxon>
        <taxon>Pseudomonadota</taxon>
        <taxon>Gammaproteobacteria</taxon>
        <taxon>Alteromonadales</taxon>
        <taxon>Colwelliaceae</taxon>
        <taxon>Thalassotalea</taxon>
    </lineage>
</organism>
<keyword evidence="1" id="KW-0472">Membrane</keyword>
<dbReference type="EMBL" id="JAVRIF010000002">
    <property type="protein sequence ID" value="MDT0603085.1"/>
    <property type="molecule type" value="Genomic_DNA"/>
</dbReference>
<dbReference type="RefSeq" id="WP_311578542.1">
    <property type="nucleotide sequence ID" value="NZ_JAVRIF010000002.1"/>
</dbReference>
<keyword evidence="1" id="KW-0812">Transmembrane</keyword>
<reference evidence="2 3" key="1">
    <citation type="submission" date="2023-09" db="EMBL/GenBank/DDBJ databases">
        <authorList>
            <person name="Rey-Velasco X."/>
        </authorList>
    </citation>
    <scope>NUCLEOTIDE SEQUENCE [LARGE SCALE GENOMIC DNA]</scope>
    <source>
        <strain evidence="2 3">W431</strain>
    </source>
</reference>
<keyword evidence="3" id="KW-1185">Reference proteome</keyword>
<feature type="transmembrane region" description="Helical" evidence="1">
    <location>
        <begin position="156"/>
        <end position="176"/>
    </location>
</feature>
<feature type="transmembrane region" description="Helical" evidence="1">
    <location>
        <begin position="249"/>
        <end position="270"/>
    </location>
</feature>
<protein>
    <recommendedName>
        <fullName evidence="4">Zinc ribbon domain-containing protein</fullName>
    </recommendedName>
</protein>
<comment type="caution">
    <text evidence="2">The sequence shown here is derived from an EMBL/GenBank/DDBJ whole genome shotgun (WGS) entry which is preliminary data.</text>
</comment>
<feature type="transmembrane region" description="Helical" evidence="1">
    <location>
        <begin position="89"/>
        <end position="113"/>
    </location>
</feature>
<feature type="transmembrane region" description="Helical" evidence="1">
    <location>
        <begin position="44"/>
        <end position="63"/>
    </location>
</feature>
<dbReference type="Proteomes" id="UP001266357">
    <property type="component" value="Unassembled WGS sequence"/>
</dbReference>
<keyword evidence="1" id="KW-1133">Transmembrane helix</keyword>
<feature type="transmembrane region" description="Helical" evidence="1">
    <location>
        <begin position="125"/>
        <end position="144"/>
    </location>
</feature>
<feature type="transmembrane region" description="Helical" evidence="1">
    <location>
        <begin position="196"/>
        <end position="220"/>
    </location>
</feature>
<evidence type="ECO:0000313" key="2">
    <source>
        <dbReference type="EMBL" id="MDT0603085.1"/>
    </source>
</evidence>
<evidence type="ECO:0000256" key="1">
    <source>
        <dbReference type="SAM" id="Phobius"/>
    </source>
</evidence>
<accession>A0ABU2ZYU0</accession>
<feature type="transmembrane region" description="Helical" evidence="1">
    <location>
        <begin position="406"/>
        <end position="423"/>
    </location>
</feature>
<feature type="transmembrane region" description="Helical" evidence="1">
    <location>
        <begin position="443"/>
        <end position="461"/>
    </location>
</feature>
<proteinExistence type="predicted"/>
<feature type="transmembrane region" description="Helical" evidence="1">
    <location>
        <begin position="381"/>
        <end position="399"/>
    </location>
</feature>
<gene>
    <name evidence="2" type="ORF">RM573_05715</name>
</gene>
<evidence type="ECO:0008006" key="4">
    <source>
        <dbReference type="Google" id="ProtNLM"/>
    </source>
</evidence>
<feature type="transmembrane region" description="Helical" evidence="1">
    <location>
        <begin position="354"/>
        <end position="375"/>
    </location>
</feature>
<feature type="transmembrane region" description="Helical" evidence="1">
    <location>
        <begin position="12"/>
        <end position="32"/>
    </location>
</feature>